<comment type="caution">
    <text evidence="1">The sequence shown here is derived from an EMBL/GenBank/DDBJ whole genome shotgun (WGS) entry which is preliminary data.</text>
</comment>
<dbReference type="AlphaFoldDB" id="A0AAE0PL00"/>
<dbReference type="EMBL" id="JAUTDP010000002">
    <property type="protein sequence ID" value="KAK3401759.1"/>
    <property type="molecule type" value="Genomic_DNA"/>
</dbReference>
<gene>
    <name evidence="1" type="ORF">B0T20DRAFT_466744</name>
</gene>
<organism evidence="1 2">
    <name type="scientific">Sordaria brevicollis</name>
    <dbReference type="NCBI Taxonomy" id="83679"/>
    <lineage>
        <taxon>Eukaryota</taxon>
        <taxon>Fungi</taxon>
        <taxon>Dikarya</taxon>
        <taxon>Ascomycota</taxon>
        <taxon>Pezizomycotina</taxon>
        <taxon>Sordariomycetes</taxon>
        <taxon>Sordariomycetidae</taxon>
        <taxon>Sordariales</taxon>
        <taxon>Sordariaceae</taxon>
        <taxon>Sordaria</taxon>
    </lineage>
</organism>
<evidence type="ECO:0000313" key="1">
    <source>
        <dbReference type="EMBL" id="KAK3401759.1"/>
    </source>
</evidence>
<protein>
    <submittedName>
        <fullName evidence="1">Uncharacterized protein</fullName>
    </submittedName>
</protein>
<dbReference type="Proteomes" id="UP001281003">
    <property type="component" value="Unassembled WGS sequence"/>
</dbReference>
<proteinExistence type="predicted"/>
<accession>A0AAE0PL00</accession>
<reference evidence="1" key="2">
    <citation type="submission" date="2023-07" db="EMBL/GenBank/DDBJ databases">
        <authorList>
            <consortium name="Lawrence Berkeley National Laboratory"/>
            <person name="Haridas S."/>
            <person name="Hensen N."/>
            <person name="Bonometti L."/>
            <person name="Westerberg I."/>
            <person name="Brannstrom I.O."/>
            <person name="Guillou S."/>
            <person name="Cros-Aarteil S."/>
            <person name="Calhoun S."/>
            <person name="Kuo A."/>
            <person name="Mondo S."/>
            <person name="Pangilinan J."/>
            <person name="Riley R."/>
            <person name="LaButti K."/>
            <person name="Andreopoulos B."/>
            <person name="Lipzen A."/>
            <person name="Chen C."/>
            <person name="Yanf M."/>
            <person name="Daum C."/>
            <person name="Ng V."/>
            <person name="Clum A."/>
            <person name="Steindorff A."/>
            <person name="Ohm R."/>
            <person name="Martin F."/>
            <person name="Silar P."/>
            <person name="Natvig D."/>
            <person name="Lalanne C."/>
            <person name="Gautier V."/>
            <person name="Ament-velasquez S.L."/>
            <person name="Kruys A."/>
            <person name="Hutchinson M.I."/>
            <person name="Powell A.J."/>
            <person name="Barry K."/>
            <person name="Miller A.N."/>
            <person name="Grigoriev I.V."/>
            <person name="Debuchy R."/>
            <person name="Gladieux P."/>
            <person name="Thoren M.H."/>
            <person name="Johannesson H."/>
        </authorList>
    </citation>
    <scope>NUCLEOTIDE SEQUENCE</scope>
    <source>
        <strain evidence="1">FGSC 1904</strain>
    </source>
</reference>
<reference evidence="1" key="1">
    <citation type="journal article" date="2023" name="Mol. Phylogenet. Evol.">
        <title>Genome-scale phylogeny and comparative genomics of the fungal order Sordariales.</title>
        <authorList>
            <person name="Hensen N."/>
            <person name="Bonometti L."/>
            <person name="Westerberg I."/>
            <person name="Brannstrom I.O."/>
            <person name="Guillou S."/>
            <person name="Cros-Aarteil S."/>
            <person name="Calhoun S."/>
            <person name="Haridas S."/>
            <person name="Kuo A."/>
            <person name="Mondo S."/>
            <person name="Pangilinan J."/>
            <person name="Riley R."/>
            <person name="LaButti K."/>
            <person name="Andreopoulos B."/>
            <person name="Lipzen A."/>
            <person name="Chen C."/>
            <person name="Yan M."/>
            <person name="Daum C."/>
            <person name="Ng V."/>
            <person name="Clum A."/>
            <person name="Steindorff A."/>
            <person name="Ohm R.A."/>
            <person name="Martin F."/>
            <person name="Silar P."/>
            <person name="Natvig D.O."/>
            <person name="Lalanne C."/>
            <person name="Gautier V."/>
            <person name="Ament-Velasquez S.L."/>
            <person name="Kruys A."/>
            <person name="Hutchinson M.I."/>
            <person name="Powell A.J."/>
            <person name="Barry K."/>
            <person name="Miller A.N."/>
            <person name="Grigoriev I.V."/>
            <person name="Debuchy R."/>
            <person name="Gladieux P."/>
            <person name="Hiltunen Thoren M."/>
            <person name="Johannesson H."/>
        </authorList>
    </citation>
    <scope>NUCLEOTIDE SEQUENCE</scope>
    <source>
        <strain evidence="1">FGSC 1904</strain>
    </source>
</reference>
<evidence type="ECO:0000313" key="2">
    <source>
        <dbReference type="Proteomes" id="UP001281003"/>
    </source>
</evidence>
<keyword evidence="2" id="KW-1185">Reference proteome</keyword>
<sequence>MAERRRQGNIPPEADLAIPFLDRVLAGGHFPPIAILLPRSFGMYDDNKFTLEVTAATTTGDIHVVKQEFERYRFGISPYYRPNDRIYLCIDLWDFFLPYAGTWRFQIKGYTVVDLKKTTVLNIHHDEVTEAVLREN</sequence>
<name>A0AAE0PL00_SORBR</name>